<dbReference type="CDD" id="cd00027">
    <property type="entry name" value="BRCT"/>
    <property type="match status" value="1"/>
</dbReference>
<dbReference type="EMBL" id="JASJQH010000926">
    <property type="protein sequence ID" value="KAK9762522.1"/>
    <property type="molecule type" value="Genomic_DNA"/>
</dbReference>
<evidence type="ECO:0000259" key="5">
    <source>
        <dbReference type="PROSITE" id="PS51265"/>
    </source>
</evidence>
<evidence type="ECO:0000256" key="1">
    <source>
        <dbReference type="ARBA" id="ARBA00022723"/>
    </source>
</evidence>
<gene>
    <name evidence="6" type="primary">DBF4_4</name>
    <name evidence="6" type="ORF">K7432_011657</name>
</gene>
<dbReference type="Pfam" id="PF08630">
    <property type="entry name" value="Dfp1_Him1_M"/>
    <property type="match status" value="1"/>
</dbReference>
<dbReference type="InterPro" id="IPR051590">
    <property type="entry name" value="Replication_Regulatory_Kinase"/>
</dbReference>
<name>A0ABR2WM14_9FUNG</name>
<evidence type="ECO:0000256" key="3">
    <source>
        <dbReference type="ARBA" id="ARBA00022833"/>
    </source>
</evidence>
<dbReference type="InterPro" id="IPR006572">
    <property type="entry name" value="Znf_DBF"/>
</dbReference>
<dbReference type="Gene3D" id="6.10.250.3410">
    <property type="entry name" value="DBF zinc finger"/>
    <property type="match status" value="1"/>
</dbReference>
<keyword evidence="7" id="KW-1185">Reference proteome</keyword>
<dbReference type="PROSITE" id="PS51265">
    <property type="entry name" value="ZF_DBF4"/>
    <property type="match status" value="1"/>
</dbReference>
<dbReference type="SMART" id="SM00586">
    <property type="entry name" value="ZnF_DBF"/>
    <property type="match status" value="1"/>
</dbReference>
<dbReference type="PANTHER" id="PTHR15375">
    <property type="entry name" value="ACTIVATOR OF S-PHASE KINASE-RELATED"/>
    <property type="match status" value="1"/>
</dbReference>
<feature type="domain" description="DBF4-type" evidence="5">
    <location>
        <begin position="493"/>
        <end position="542"/>
    </location>
</feature>
<sequence>MESKRIATDDKNNTANSALKVSLPNERNIPNSMACKTHAMILEVPEICKKRRRISFSTENQLFSAPTPNELHTILPKNPTLQSKYLHTNGETCTPIASTVGSELSHWIRTYRKAFPSFSFYFDQVDERLQRSFVNKIRLLGGGVECFFSTKVTHLICTGSIPPLEKELRNIDVPTIISPRLPLDTSEVFAQGPDQSNIRNLSKASRKSKGIANSIEPRAEQTIQELKNRISLNPSLTSIIPSSASKIRKSQGLKIYSPGKVSQPVFGASSSKANIINKGRQWGMKVWSIDKLNNILKHLLHTPLSTLIQTNRSLADVLRDEKTYELCTRAGHLSSFVPDIHIFKKIFLLVEDTTRTYRTVMIGEFAPPADGQDPPWPKIYRNIEGRCPFIAYEELMTASPKKLYTPTFKRDPSYDTNLNNIINSNASGMVNSFTCAYISATRRDRIMSCLQPKDVDKFKKNASDPGKSIKKVGMWKQMALDSSKRMPSPPTKVARKPGYCENCRLKFNDLEEHIDSRSHRRFTANNGSYEEIDSLLLTVQRQLVTDS</sequence>
<reference evidence="6 7" key="1">
    <citation type="submission" date="2023-04" db="EMBL/GenBank/DDBJ databases">
        <title>Genome of Basidiobolus ranarum AG-B5.</title>
        <authorList>
            <person name="Stajich J.E."/>
            <person name="Carter-House D."/>
            <person name="Gryganskyi A."/>
        </authorList>
    </citation>
    <scope>NUCLEOTIDE SEQUENCE [LARGE SCALE GENOMIC DNA]</scope>
    <source>
        <strain evidence="6 7">AG-B5</strain>
    </source>
</reference>
<organism evidence="6 7">
    <name type="scientific">Basidiobolus ranarum</name>
    <dbReference type="NCBI Taxonomy" id="34480"/>
    <lineage>
        <taxon>Eukaryota</taxon>
        <taxon>Fungi</taxon>
        <taxon>Fungi incertae sedis</taxon>
        <taxon>Zoopagomycota</taxon>
        <taxon>Entomophthoromycotina</taxon>
        <taxon>Basidiobolomycetes</taxon>
        <taxon>Basidiobolales</taxon>
        <taxon>Basidiobolaceae</taxon>
        <taxon>Basidiobolus</taxon>
    </lineage>
</organism>
<dbReference type="InterPro" id="IPR013939">
    <property type="entry name" value="Regulatory_Dfp1/Him1"/>
</dbReference>
<evidence type="ECO:0000256" key="4">
    <source>
        <dbReference type="PROSITE-ProRule" id="PRU00600"/>
    </source>
</evidence>
<dbReference type="Pfam" id="PF07535">
    <property type="entry name" value="zf-DBF"/>
    <property type="match status" value="1"/>
</dbReference>
<evidence type="ECO:0000256" key="2">
    <source>
        <dbReference type="ARBA" id="ARBA00022771"/>
    </source>
</evidence>
<evidence type="ECO:0000313" key="6">
    <source>
        <dbReference type="EMBL" id="KAK9762522.1"/>
    </source>
</evidence>
<keyword evidence="2 4" id="KW-0863">Zinc-finger</keyword>
<dbReference type="PANTHER" id="PTHR15375:SF26">
    <property type="entry name" value="PROTEIN CHIFFON"/>
    <property type="match status" value="1"/>
</dbReference>
<dbReference type="InterPro" id="IPR036420">
    <property type="entry name" value="BRCT_dom_sf"/>
</dbReference>
<keyword evidence="1" id="KW-0479">Metal-binding</keyword>
<protein>
    <submittedName>
        <fullName evidence="6">Cdc7p-Dbf4p kinase complex regulatory subunit</fullName>
    </submittedName>
</protein>
<proteinExistence type="predicted"/>
<dbReference type="InterPro" id="IPR055116">
    <property type="entry name" value="DBF4_BRCT"/>
</dbReference>
<dbReference type="InterPro" id="IPR038545">
    <property type="entry name" value="Znf_DBF_sf"/>
</dbReference>
<dbReference type="Pfam" id="PF22437">
    <property type="entry name" value="DBF4_BRCT"/>
    <property type="match status" value="1"/>
</dbReference>
<evidence type="ECO:0000313" key="7">
    <source>
        <dbReference type="Proteomes" id="UP001479436"/>
    </source>
</evidence>
<comment type="caution">
    <text evidence="6">The sequence shown here is derived from an EMBL/GenBank/DDBJ whole genome shotgun (WGS) entry which is preliminary data.</text>
</comment>
<dbReference type="SUPFAM" id="SSF52113">
    <property type="entry name" value="BRCT domain"/>
    <property type="match status" value="1"/>
</dbReference>
<keyword evidence="3" id="KW-0862">Zinc</keyword>
<accession>A0ABR2WM14</accession>
<dbReference type="Proteomes" id="UP001479436">
    <property type="component" value="Unassembled WGS sequence"/>
</dbReference>